<feature type="compositionally biased region" description="Basic and acidic residues" evidence="5">
    <location>
        <begin position="266"/>
        <end position="277"/>
    </location>
</feature>
<dbReference type="GO" id="GO:0051304">
    <property type="term" value="P:chromosome separation"/>
    <property type="evidence" value="ECO:0007669"/>
    <property type="project" value="InterPro"/>
</dbReference>
<feature type="region of interest" description="Disordered" evidence="5">
    <location>
        <begin position="211"/>
        <end position="237"/>
    </location>
</feature>
<feature type="compositionally biased region" description="Acidic residues" evidence="5">
    <location>
        <begin position="278"/>
        <end position="291"/>
    </location>
</feature>
<evidence type="ECO:0000313" key="6">
    <source>
        <dbReference type="EMBL" id="BBG30485.1"/>
    </source>
</evidence>
<keyword evidence="1" id="KW-0963">Cytoplasm</keyword>
<dbReference type="Gene3D" id="1.10.10.10">
    <property type="entry name" value="Winged helix-like DNA-binding domain superfamily/Winged helix DNA-binding domain"/>
    <property type="match status" value="2"/>
</dbReference>
<dbReference type="Proteomes" id="UP000267342">
    <property type="component" value="Chromosome"/>
</dbReference>
<reference evidence="6 7" key="1">
    <citation type="submission" date="2018-09" db="EMBL/GenBank/DDBJ databases">
        <title>Zymobacter palmae IAM14233 (=T109) whole genome analysis.</title>
        <authorList>
            <person name="Yanase H."/>
        </authorList>
    </citation>
    <scope>NUCLEOTIDE SEQUENCE [LARGE SCALE GENOMIC DNA]</scope>
    <source>
        <strain evidence="6 7">IAM14233</strain>
    </source>
</reference>
<protein>
    <submittedName>
        <fullName evidence="6">Predicted transcriptional regulator</fullName>
    </submittedName>
</protein>
<dbReference type="NCBIfam" id="TIGR00281">
    <property type="entry name" value="SMC-Scp complex subunit ScpB"/>
    <property type="match status" value="1"/>
</dbReference>
<accession>A0A348HFT3</accession>
<keyword evidence="3" id="KW-0159">Chromosome partition</keyword>
<gene>
    <name evidence="6" type="ORF">ZBT109_1735</name>
</gene>
<dbReference type="STRING" id="1123510.GCA_000620025_00920"/>
<keyword evidence="4" id="KW-0131">Cell cycle</keyword>
<keyword evidence="2" id="KW-0132">Cell division</keyword>
<feature type="compositionally biased region" description="Acidic residues" evidence="5">
    <location>
        <begin position="212"/>
        <end position="231"/>
    </location>
</feature>
<dbReference type="GO" id="GO:0051301">
    <property type="term" value="P:cell division"/>
    <property type="evidence" value="ECO:0007669"/>
    <property type="project" value="UniProtKB-KW"/>
</dbReference>
<dbReference type="EMBL" id="AP018933">
    <property type="protein sequence ID" value="BBG30485.1"/>
    <property type="molecule type" value="Genomic_DNA"/>
</dbReference>
<dbReference type="InterPro" id="IPR005234">
    <property type="entry name" value="ScpB_csome_segregation"/>
</dbReference>
<feature type="region of interest" description="Disordered" evidence="5">
    <location>
        <begin position="261"/>
        <end position="310"/>
    </location>
</feature>
<dbReference type="PANTHER" id="PTHR34298:SF2">
    <property type="entry name" value="SEGREGATION AND CONDENSATION PROTEIN B"/>
    <property type="match status" value="1"/>
</dbReference>
<dbReference type="InterPro" id="IPR036390">
    <property type="entry name" value="WH_DNA-bd_sf"/>
</dbReference>
<dbReference type="OrthoDB" id="9806226at2"/>
<keyword evidence="7" id="KW-1185">Reference proteome</keyword>
<dbReference type="KEGG" id="zpl:ZBT109_1735"/>
<evidence type="ECO:0000256" key="1">
    <source>
        <dbReference type="ARBA" id="ARBA00022490"/>
    </source>
</evidence>
<dbReference type="SUPFAM" id="SSF46785">
    <property type="entry name" value="Winged helix' DNA-binding domain"/>
    <property type="match status" value="2"/>
</dbReference>
<dbReference type="RefSeq" id="WP_084261906.1">
    <property type="nucleotide sequence ID" value="NZ_AP018933.1"/>
</dbReference>
<dbReference type="AlphaFoldDB" id="A0A348HFT3"/>
<evidence type="ECO:0000313" key="7">
    <source>
        <dbReference type="Proteomes" id="UP000267342"/>
    </source>
</evidence>
<name>A0A348HFT3_9GAMM</name>
<feature type="compositionally biased region" description="Basic and acidic residues" evidence="5">
    <location>
        <begin position="300"/>
        <end position="310"/>
    </location>
</feature>
<dbReference type="PANTHER" id="PTHR34298">
    <property type="entry name" value="SEGREGATION AND CONDENSATION PROTEIN B"/>
    <property type="match status" value="1"/>
</dbReference>
<organism evidence="6 7">
    <name type="scientific">Zymobacter palmae</name>
    <dbReference type="NCBI Taxonomy" id="33074"/>
    <lineage>
        <taxon>Bacteria</taxon>
        <taxon>Pseudomonadati</taxon>
        <taxon>Pseudomonadota</taxon>
        <taxon>Gammaproteobacteria</taxon>
        <taxon>Oceanospirillales</taxon>
        <taxon>Halomonadaceae</taxon>
        <taxon>Zymobacter group</taxon>
        <taxon>Zymobacter</taxon>
    </lineage>
</organism>
<proteinExistence type="predicted"/>
<evidence type="ECO:0000256" key="4">
    <source>
        <dbReference type="ARBA" id="ARBA00023306"/>
    </source>
</evidence>
<evidence type="ECO:0000256" key="3">
    <source>
        <dbReference type="ARBA" id="ARBA00022829"/>
    </source>
</evidence>
<dbReference type="InterPro" id="IPR036388">
    <property type="entry name" value="WH-like_DNA-bd_sf"/>
</dbReference>
<sequence length="310" mass="34002">MTTAAPALDAIVEAALLASEAPLDLEALQQLFDGRQVPSRGELRAALTTLEHRLEGTAMTLHSSVSGFRLAINKTFAPWLSRLWEERPQRYSRALMETLALIAYRQPVTRGDIEEVRGVAVSASIMRTLLDRGWIRVIGQRDVPGRPSVYATTRRFLDDFNLQTLDELPPLHEVEERFGISTQMVLDDQDSDTAAQHNDAVLNGMLSHDSEDAAAEGDDDAFASEPDDNDIDALVPPPLAGEALDFSTLQARLDARVEAAAAARRAATDEGSEHSNEALDDEWPETPEAAESDSSVALIHQHDERSLNDE</sequence>
<evidence type="ECO:0000256" key="2">
    <source>
        <dbReference type="ARBA" id="ARBA00022618"/>
    </source>
</evidence>
<evidence type="ECO:0000256" key="5">
    <source>
        <dbReference type="SAM" id="MobiDB-lite"/>
    </source>
</evidence>
<dbReference type="Pfam" id="PF04079">
    <property type="entry name" value="SMC_ScpB"/>
    <property type="match status" value="1"/>
</dbReference>